<dbReference type="AlphaFoldDB" id="A0A2K8QKN7"/>
<evidence type="ECO:0000313" key="2">
    <source>
        <dbReference type="Proteomes" id="UP000231901"/>
    </source>
</evidence>
<name>A0A2K8QKN7_9GAMM</name>
<dbReference type="Proteomes" id="UP000231901">
    <property type="component" value="Chromosome"/>
</dbReference>
<dbReference type="EMBL" id="CP025003">
    <property type="protein sequence ID" value="ATZ94073.1"/>
    <property type="molecule type" value="Genomic_DNA"/>
</dbReference>
<protein>
    <submittedName>
        <fullName evidence="1">DNA metabolism protein</fullName>
    </submittedName>
</protein>
<evidence type="ECO:0000313" key="1">
    <source>
        <dbReference type="EMBL" id="ATZ94073.1"/>
    </source>
</evidence>
<dbReference type="KEGG" id="dfn:CVE23_08925"/>
<proteinExistence type="predicted"/>
<keyword evidence="2" id="KW-1185">Reference proteome</keyword>
<gene>
    <name evidence="1" type="ORF">CVE23_08925</name>
</gene>
<organism evidence="1 2">
    <name type="scientific">Dickeya fangzhongdai</name>
    <dbReference type="NCBI Taxonomy" id="1778540"/>
    <lineage>
        <taxon>Bacteria</taxon>
        <taxon>Pseudomonadati</taxon>
        <taxon>Pseudomonadota</taxon>
        <taxon>Gammaproteobacteria</taxon>
        <taxon>Enterobacterales</taxon>
        <taxon>Pectobacteriaceae</taxon>
        <taxon>Dickeya</taxon>
    </lineage>
</organism>
<reference evidence="2" key="1">
    <citation type="journal article" date="2018" name="Genome Announc.">
        <title>Complete genome sequence of a Dickeya fangzhongdai type strain causing bleeding canker of pear tree trunks.</title>
        <authorList>
            <person name="Zhao Y."/>
            <person name="Tian Y."/>
            <person name="Li X."/>
            <person name="Hu B."/>
        </authorList>
    </citation>
    <scope>NUCLEOTIDE SEQUENCE [LARGE SCALE GENOMIC DNA]</scope>
    <source>
        <strain evidence="2">DSM 101947</strain>
    </source>
</reference>
<accession>A0A2K8QKN7</accession>
<sequence>MALGSARTPHVLRVRPGFSALPESKLAAPITSIGIGS</sequence>